<dbReference type="InterPro" id="IPR038729">
    <property type="entry name" value="Rad50/SbcC_AAA"/>
</dbReference>
<evidence type="ECO:0000256" key="3">
    <source>
        <dbReference type="ARBA" id="ARBA00022475"/>
    </source>
</evidence>
<reference evidence="9 10" key="1">
    <citation type="submission" date="2024-12" db="EMBL/GenBank/DDBJ databases">
        <authorList>
            <person name="Hu S."/>
        </authorList>
    </citation>
    <scope>NUCLEOTIDE SEQUENCE [LARGE SCALE GENOMIC DNA]</scope>
    <source>
        <strain evidence="9 10">P-25</strain>
    </source>
</reference>
<organism evidence="9 10">
    <name type="scientific">Pedobacter helvus</name>
    <dbReference type="NCBI Taxonomy" id="2563444"/>
    <lineage>
        <taxon>Bacteria</taxon>
        <taxon>Pseudomonadati</taxon>
        <taxon>Bacteroidota</taxon>
        <taxon>Sphingobacteriia</taxon>
        <taxon>Sphingobacteriales</taxon>
        <taxon>Sphingobacteriaceae</taxon>
        <taxon>Pedobacter</taxon>
    </lineage>
</organism>
<dbReference type="SUPFAM" id="SSF52540">
    <property type="entry name" value="P-loop containing nucleoside triphosphate hydrolases"/>
    <property type="match status" value="1"/>
</dbReference>
<dbReference type="InterPro" id="IPR003593">
    <property type="entry name" value="AAA+_ATPase"/>
</dbReference>
<keyword evidence="4" id="KW-0410">Iron transport</keyword>
<dbReference type="SMART" id="SM00382">
    <property type="entry name" value="AAA"/>
    <property type="match status" value="1"/>
</dbReference>
<dbReference type="Gene3D" id="3.40.50.300">
    <property type="entry name" value="P-loop containing nucleotide triphosphate hydrolases"/>
    <property type="match status" value="2"/>
</dbReference>
<dbReference type="PANTHER" id="PTHR42771">
    <property type="entry name" value="IRON(3+)-HYDROXAMATE IMPORT ATP-BINDING PROTEIN FHUC"/>
    <property type="match status" value="1"/>
</dbReference>
<gene>
    <name evidence="9" type="ORF">E5L68_018760</name>
</gene>
<accession>A0ABW9JP20</accession>
<evidence type="ECO:0000256" key="5">
    <source>
        <dbReference type="ARBA" id="ARBA00023004"/>
    </source>
</evidence>
<name>A0ABW9JP20_9SPHI</name>
<evidence type="ECO:0000256" key="2">
    <source>
        <dbReference type="ARBA" id="ARBA00022448"/>
    </source>
</evidence>
<evidence type="ECO:0000259" key="8">
    <source>
        <dbReference type="SMART" id="SM00382"/>
    </source>
</evidence>
<keyword evidence="5" id="KW-0408">Iron</keyword>
<dbReference type="PANTHER" id="PTHR42771:SF2">
    <property type="entry name" value="IRON(3+)-HYDROXAMATE IMPORT ATP-BINDING PROTEIN FHUC"/>
    <property type="match status" value="1"/>
</dbReference>
<sequence length="276" mass="31068">MLATTGAIFVSTLQETTIRPALAQKILLYLSMPFLSNVNCQIPSEASYPFNIPSFKNGIKLSLPSNVTFFVGENGSGKSTLLEAIAERIGFNLRGGNRNHNLNSGLGFNGYESPLTQSIQLSWTPRIINKGFFMRAESFFNFANYIDELAENDRSIYDGYGGKSLHHQSHGESFLALFNNQFQAGIYILDEPEAALSPARILSFMNIINSLEQSGRAQFIIATHSPILLCYPKATIFNFDEKGITQTHYKETEHYQLTKNFLENPEVYLRHLFNEE</sequence>
<dbReference type="Proteomes" id="UP001517367">
    <property type="component" value="Unassembled WGS sequence"/>
</dbReference>
<evidence type="ECO:0000313" key="9">
    <source>
        <dbReference type="EMBL" id="MFN0293429.1"/>
    </source>
</evidence>
<evidence type="ECO:0000256" key="4">
    <source>
        <dbReference type="ARBA" id="ARBA00022496"/>
    </source>
</evidence>
<dbReference type="Pfam" id="PF13304">
    <property type="entry name" value="AAA_21"/>
    <property type="match status" value="1"/>
</dbReference>
<protein>
    <submittedName>
        <fullName evidence="9">AAA family ATPase</fullName>
    </submittedName>
</protein>
<dbReference type="InterPro" id="IPR003959">
    <property type="entry name" value="ATPase_AAA_core"/>
</dbReference>
<dbReference type="Pfam" id="PF13476">
    <property type="entry name" value="AAA_23"/>
    <property type="match status" value="1"/>
</dbReference>
<evidence type="ECO:0000256" key="1">
    <source>
        <dbReference type="ARBA" id="ARBA00004202"/>
    </source>
</evidence>
<evidence type="ECO:0000313" key="10">
    <source>
        <dbReference type="Proteomes" id="UP001517367"/>
    </source>
</evidence>
<dbReference type="RefSeq" id="WP_246073535.1">
    <property type="nucleotide sequence ID" value="NZ_SRMP02000049.1"/>
</dbReference>
<proteinExistence type="predicted"/>
<keyword evidence="10" id="KW-1185">Reference proteome</keyword>
<keyword evidence="2" id="KW-0813">Transport</keyword>
<comment type="caution">
    <text evidence="9">The sequence shown here is derived from an EMBL/GenBank/DDBJ whole genome shotgun (WGS) entry which is preliminary data.</text>
</comment>
<keyword evidence="6" id="KW-0406">Ion transport</keyword>
<evidence type="ECO:0000256" key="6">
    <source>
        <dbReference type="ARBA" id="ARBA00023065"/>
    </source>
</evidence>
<evidence type="ECO:0000256" key="7">
    <source>
        <dbReference type="ARBA" id="ARBA00023136"/>
    </source>
</evidence>
<dbReference type="InterPro" id="IPR027417">
    <property type="entry name" value="P-loop_NTPase"/>
</dbReference>
<keyword evidence="3" id="KW-1003">Cell membrane</keyword>
<dbReference type="InterPro" id="IPR051535">
    <property type="entry name" value="Siderophore_ABC-ATPase"/>
</dbReference>
<comment type="subcellular location">
    <subcellularLocation>
        <location evidence="1">Cell membrane</location>
        <topology evidence="1">Peripheral membrane protein</topology>
    </subcellularLocation>
</comment>
<keyword evidence="7" id="KW-0472">Membrane</keyword>
<dbReference type="EMBL" id="SRMP02000049">
    <property type="protein sequence ID" value="MFN0293429.1"/>
    <property type="molecule type" value="Genomic_DNA"/>
</dbReference>
<feature type="domain" description="AAA+ ATPase" evidence="8">
    <location>
        <begin position="64"/>
        <end position="243"/>
    </location>
</feature>